<protein>
    <submittedName>
        <fullName evidence="1">Uncharacterized protein</fullName>
    </submittedName>
</protein>
<dbReference type="AlphaFoldDB" id="A0A382F1N2"/>
<accession>A0A382F1N2</accession>
<evidence type="ECO:0000313" key="1">
    <source>
        <dbReference type="EMBL" id="SVB56890.1"/>
    </source>
</evidence>
<proteinExistence type="predicted"/>
<name>A0A382F1N2_9ZZZZ</name>
<feature type="non-terminal residue" evidence="1">
    <location>
        <position position="46"/>
    </location>
</feature>
<organism evidence="1">
    <name type="scientific">marine metagenome</name>
    <dbReference type="NCBI Taxonomy" id="408172"/>
    <lineage>
        <taxon>unclassified sequences</taxon>
        <taxon>metagenomes</taxon>
        <taxon>ecological metagenomes</taxon>
    </lineage>
</organism>
<gene>
    <name evidence="1" type="ORF">METZ01_LOCUS209744</name>
</gene>
<dbReference type="EMBL" id="UINC01047519">
    <property type="protein sequence ID" value="SVB56890.1"/>
    <property type="molecule type" value="Genomic_DNA"/>
</dbReference>
<reference evidence="1" key="1">
    <citation type="submission" date="2018-05" db="EMBL/GenBank/DDBJ databases">
        <authorList>
            <person name="Lanie J.A."/>
            <person name="Ng W.-L."/>
            <person name="Kazmierczak K.M."/>
            <person name="Andrzejewski T.M."/>
            <person name="Davidsen T.M."/>
            <person name="Wayne K.J."/>
            <person name="Tettelin H."/>
            <person name="Glass J.I."/>
            <person name="Rusch D."/>
            <person name="Podicherti R."/>
            <person name="Tsui H.-C.T."/>
            <person name="Winkler M.E."/>
        </authorList>
    </citation>
    <scope>NUCLEOTIDE SEQUENCE</scope>
</reference>
<sequence length="46" mass="5369">MSKPLLLFISLFITCLFAEDLSYNAAITSKFGDNYNFYTYAENRFD</sequence>